<gene>
    <name evidence="1" type="ORF">KIL84_023002</name>
</gene>
<dbReference type="Proteomes" id="UP000827986">
    <property type="component" value="Unassembled WGS sequence"/>
</dbReference>
<organism evidence="1 2">
    <name type="scientific">Mauremys mutica</name>
    <name type="common">yellowpond turtle</name>
    <dbReference type="NCBI Taxonomy" id="74926"/>
    <lineage>
        <taxon>Eukaryota</taxon>
        <taxon>Metazoa</taxon>
        <taxon>Chordata</taxon>
        <taxon>Craniata</taxon>
        <taxon>Vertebrata</taxon>
        <taxon>Euteleostomi</taxon>
        <taxon>Archelosauria</taxon>
        <taxon>Testudinata</taxon>
        <taxon>Testudines</taxon>
        <taxon>Cryptodira</taxon>
        <taxon>Durocryptodira</taxon>
        <taxon>Testudinoidea</taxon>
        <taxon>Geoemydidae</taxon>
        <taxon>Geoemydinae</taxon>
        <taxon>Mauremys</taxon>
    </lineage>
</organism>
<evidence type="ECO:0000313" key="2">
    <source>
        <dbReference type="Proteomes" id="UP000827986"/>
    </source>
</evidence>
<name>A0A9D3WQF9_9SAUR</name>
<proteinExistence type="predicted"/>
<evidence type="ECO:0000313" key="1">
    <source>
        <dbReference type="EMBL" id="KAH1165443.1"/>
    </source>
</evidence>
<accession>A0A9D3WQF9</accession>
<sequence>MRFEIPSVDRRAEVFLICRAGGTLRGGNPAGFCKRVSVLPKSNSCLQIKTGKSIRISDCLPAAYLERSDLEVAGTPTIVVFKPQHRGSPRPVPMDGEHATGGGHSCTVECFSLRWIVTGRCLKGSDMKGETGAAGCKRREL</sequence>
<keyword evidence="2" id="KW-1185">Reference proteome</keyword>
<protein>
    <submittedName>
        <fullName evidence="1">Uncharacterized protein</fullName>
    </submittedName>
</protein>
<dbReference type="AlphaFoldDB" id="A0A9D3WQF9"/>
<reference evidence="1" key="1">
    <citation type="submission" date="2021-09" db="EMBL/GenBank/DDBJ databases">
        <title>The genome of Mauremys mutica provides insights into the evolution of semi-aquatic lifestyle.</title>
        <authorList>
            <person name="Gong S."/>
            <person name="Gao Y."/>
        </authorList>
    </citation>
    <scope>NUCLEOTIDE SEQUENCE</scope>
    <source>
        <strain evidence="1">MM-2020</strain>
        <tissue evidence="1">Muscle</tissue>
    </source>
</reference>
<comment type="caution">
    <text evidence="1">The sequence shown here is derived from an EMBL/GenBank/DDBJ whole genome shotgun (WGS) entry which is preliminary data.</text>
</comment>
<dbReference type="EMBL" id="JAHDVG010000488">
    <property type="protein sequence ID" value="KAH1165443.1"/>
    <property type="molecule type" value="Genomic_DNA"/>
</dbReference>